<dbReference type="PANTHER" id="PTHR43364">
    <property type="entry name" value="NADH-SPECIFIC METHYLGLYOXAL REDUCTASE-RELATED"/>
    <property type="match status" value="1"/>
</dbReference>
<dbReference type="InterPro" id="IPR023210">
    <property type="entry name" value="NADP_OxRdtase_dom"/>
</dbReference>
<dbReference type="GO" id="GO:0016491">
    <property type="term" value="F:oxidoreductase activity"/>
    <property type="evidence" value="ECO:0007669"/>
    <property type="project" value="InterPro"/>
</dbReference>
<evidence type="ECO:0000313" key="2">
    <source>
        <dbReference type="EMBL" id="MBB4066439.1"/>
    </source>
</evidence>
<dbReference type="AlphaFoldDB" id="A0A7W6J7W5"/>
<dbReference type="Pfam" id="PF00248">
    <property type="entry name" value="Aldo_ket_red"/>
    <property type="match status" value="1"/>
</dbReference>
<dbReference type="PANTHER" id="PTHR43364:SF1">
    <property type="entry name" value="OXIDOREDUCTASE YDHF"/>
    <property type="match status" value="1"/>
</dbReference>
<name>A0A7W6J7W5_9HYPH</name>
<dbReference type="SUPFAM" id="SSF51430">
    <property type="entry name" value="NAD(P)-linked oxidoreductase"/>
    <property type="match status" value="1"/>
</dbReference>
<reference evidence="2 3" key="1">
    <citation type="submission" date="2020-08" db="EMBL/GenBank/DDBJ databases">
        <title>Genomic Encyclopedia of Type Strains, Phase IV (KMG-IV): sequencing the most valuable type-strain genomes for metagenomic binning, comparative biology and taxonomic classification.</title>
        <authorList>
            <person name="Goeker M."/>
        </authorList>
    </citation>
    <scope>NUCLEOTIDE SEQUENCE [LARGE SCALE GENOMIC DNA]</scope>
    <source>
        <strain evidence="2 3">DSM 29853</strain>
    </source>
</reference>
<dbReference type="InterPro" id="IPR020471">
    <property type="entry name" value="AKR"/>
</dbReference>
<gene>
    <name evidence="2" type="ORF">GGR23_003654</name>
</gene>
<keyword evidence="3" id="KW-1185">Reference proteome</keyword>
<feature type="domain" description="NADP-dependent oxidoreductase" evidence="1">
    <location>
        <begin position="16"/>
        <end position="300"/>
    </location>
</feature>
<dbReference type="EMBL" id="JACIEZ010000009">
    <property type="protein sequence ID" value="MBB4066439.1"/>
    <property type="molecule type" value="Genomic_DNA"/>
</dbReference>
<dbReference type="RefSeq" id="WP_183367711.1">
    <property type="nucleotide sequence ID" value="NZ_JACIEZ010000009.1"/>
</dbReference>
<evidence type="ECO:0000313" key="3">
    <source>
        <dbReference type="Proteomes" id="UP000528286"/>
    </source>
</evidence>
<dbReference type="CDD" id="cd19092">
    <property type="entry name" value="AKR_BsYcsN_EcYdhF-like"/>
    <property type="match status" value="1"/>
</dbReference>
<sequence>MKRLSIGRTGLEASSIVLGMMRIETLRDAEIDRLVRSALEAGINVIDHADIYGNQRHGCEARFGAAVKLTPSERDRVVLQSKAGIRDGYFDFSARHLTESVEGSLAALRTDYLDLFLLHRPDALMEPEEVALAFDSLHASGKVRHFGVSNHSAAQIELLRTAVRQPLSVNQVQLSVAHAPLIAAGLALNMQGLDQSVDRTGSLLDRSRREGMTLQCWSPFQKGFFEGTFIGDREGYPLLNDALEELAARHGITPTGVAVAWITRHPARMQVVVGSTRPERVRECVAGAGIELTREEWYRLFRAAGHVLP</sequence>
<accession>A0A7W6J7W5</accession>
<proteinExistence type="predicted"/>
<organism evidence="2 3">
    <name type="scientific">Gellertiella hungarica</name>
    <dbReference type="NCBI Taxonomy" id="1572859"/>
    <lineage>
        <taxon>Bacteria</taxon>
        <taxon>Pseudomonadati</taxon>
        <taxon>Pseudomonadota</taxon>
        <taxon>Alphaproteobacteria</taxon>
        <taxon>Hyphomicrobiales</taxon>
        <taxon>Rhizobiaceae</taxon>
        <taxon>Gellertiella</taxon>
    </lineage>
</organism>
<dbReference type="Gene3D" id="3.20.20.100">
    <property type="entry name" value="NADP-dependent oxidoreductase domain"/>
    <property type="match status" value="1"/>
</dbReference>
<dbReference type="GO" id="GO:0005829">
    <property type="term" value="C:cytosol"/>
    <property type="evidence" value="ECO:0007669"/>
    <property type="project" value="TreeGrafter"/>
</dbReference>
<protein>
    <submittedName>
        <fullName evidence="2">Putative oxidoreductase</fullName>
    </submittedName>
</protein>
<comment type="caution">
    <text evidence="2">The sequence shown here is derived from an EMBL/GenBank/DDBJ whole genome shotgun (WGS) entry which is preliminary data.</text>
</comment>
<dbReference type="InterPro" id="IPR050523">
    <property type="entry name" value="AKR_Detox_Biosynth"/>
</dbReference>
<dbReference type="InterPro" id="IPR036812">
    <property type="entry name" value="NAD(P)_OxRdtase_dom_sf"/>
</dbReference>
<dbReference type="Proteomes" id="UP000528286">
    <property type="component" value="Unassembled WGS sequence"/>
</dbReference>
<dbReference type="PRINTS" id="PR00069">
    <property type="entry name" value="ALDKETRDTASE"/>
</dbReference>
<evidence type="ECO:0000259" key="1">
    <source>
        <dbReference type="Pfam" id="PF00248"/>
    </source>
</evidence>